<name>A0ABR4JMK0_9EURO</name>
<organism evidence="2 3">
    <name type="scientific">Aspergillus pseudoustus</name>
    <dbReference type="NCBI Taxonomy" id="1810923"/>
    <lineage>
        <taxon>Eukaryota</taxon>
        <taxon>Fungi</taxon>
        <taxon>Dikarya</taxon>
        <taxon>Ascomycota</taxon>
        <taxon>Pezizomycotina</taxon>
        <taxon>Eurotiomycetes</taxon>
        <taxon>Eurotiomycetidae</taxon>
        <taxon>Eurotiales</taxon>
        <taxon>Aspergillaceae</taxon>
        <taxon>Aspergillus</taxon>
        <taxon>Aspergillus subgen. Nidulantes</taxon>
    </lineage>
</organism>
<evidence type="ECO:0000313" key="2">
    <source>
        <dbReference type="EMBL" id="KAL2841248.1"/>
    </source>
</evidence>
<feature type="compositionally biased region" description="Basic and acidic residues" evidence="1">
    <location>
        <begin position="141"/>
        <end position="154"/>
    </location>
</feature>
<gene>
    <name evidence="2" type="ORF">BJY01DRAFT_14031</name>
</gene>
<feature type="region of interest" description="Disordered" evidence="1">
    <location>
        <begin position="131"/>
        <end position="155"/>
    </location>
</feature>
<protein>
    <submittedName>
        <fullName evidence="2">Uncharacterized protein</fullName>
    </submittedName>
</protein>
<evidence type="ECO:0000256" key="1">
    <source>
        <dbReference type="SAM" id="MobiDB-lite"/>
    </source>
</evidence>
<sequence>MDHEKADDDTADEVNILILDYMICMAVHEAISGQVQNWVTWLEGTQRLLETVHPATETLPLHLRTKIRVFDIIGLFIQTEDKPRPEIQELTDMATDLVVSSRTTDQKATRDPAVEAAIHIYAHAALRTHRDPGDGLLDDQSIERRREGTPRSKQDIPGYISRILPSLGVPTKTYLEVTGQILRDKGTTAGLFDALARIMMSLEPPVLTQLERGKLNGLSRAQTEELKIRIGMH</sequence>
<reference evidence="2 3" key="1">
    <citation type="submission" date="2024-07" db="EMBL/GenBank/DDBJ databases">
        <title>Section-level genome sequencing and comparative genomics of Aspergillus sections Usti and Cavernicolus.</title>
        <authorList>
            <consortium name="Lawrence Berkeley National Laboratory"/>
            <person name="Nybo J.L."/>
            <person name="Vesth T.C."/>
            <person name="Theobald S."/>
            <person name="Frisvad J.C."/>
            <person name="Larsen T.O."/>
            <person name="Kjaerboelling I."/>
            <person name="Rothschild-Mancinelli K."/>
            <person name="Lyhne E.K."/>
            <person name="Kogle M.E."/>
            <person name="Barry K."/>
            <person name="Clum A."/>
            <person name="Na H."/>
            <person name="Ledsgaard L."/>
            <person name="Lin J."/>
            <person name="Lipzen A."/>
            <person name="Kuo A."/>
            <person name="Riley R."/>
            <person name="Mondo S."/>
            <person name="Labutti K."/>
            <person name="Haridas S."/>
            <person name="Pangalinan J."/>
            <person name="Salamov A.A."/>
            <person name="Simmons B.A."/>
            <person name="Magnuson J.K."/>
            <person name="Chen J."/>
            <person name="Drula E."/>
            <person name="Henrissat B."/>
            <person name="Wiebenga A."/>
            <person name="Lubbers R.J."/>
            <person name="Gomes A.C."/>
            <person name="Makela M.R."/>
            <person name="Stajich J."/>
            <person name="Grigoriev I.V."/>
            <person name="Mortensen U.H."/>
            <person name="De Vries R.P."/>
            <person name="Baker S.E."/>
            <person name="Andersen M.R."/>
        </authorList>
    </citation>
    <scope>NUCLEOTIDE SEQUENCE [LARGE SCALE GENOMIC DNA]</scope>
    <source>
        <strain evidence="2 3">CBS 123904</strain>
    </source>
</reference>
<keyword evidence="3" id="KW-1185">Reference proteome</keyword>
<evidence type="ECO:0000313" key="3">
    <source>
        <dbReference type="Proteomes" id="UP001610446"/>
    </source>
</evidence>
<dbReference type="EMBL" id="JBFXLU010000112">
    <property type="protein sequence ID" value="KAL2841248.1"/>
    <property type="molecule type" value="Genomic_DNA"/>
</dbReference>
<proteinExistence type="predicted"/>
<accession>A0ABR4JMK0</accession>
<comment type="caution">
    <text evidence="2">The sequence shown here is derived from an EMBL/GenBank/DDBJ whole genome shotgun (WGS) entry which is preliminary data.</text>
</comment>
<dbReference type="Proteomes" id="UP001610446">
    <property type="component" value="Unassembled WGS sequence"/>
</dbReference>